<sequence length="78" mass="8472">MRAYKLLEISSLDLIGKGNSLMSIRQDAAKNLLDKVFKVRLGRGFYGECLGVRADGNSNLTDEIAKELSLKSAAAGLR</sequence>
<organism evidence="1 2">
    <name type="scientific">Rhododendron griersonianum</name>
    <dbReference type="NCBI Taxonomy" id="479676"/>
    <lineage>
        <taxon>Eukaryota</taxon>
        <taxon>Viridiplantae</taxon>
        <taxon>Streptophyta</taxon>
        <taxon>Embryophyta</taxon>
        <taxon>Tracheophyta</taxon>
        <taxon>Spermatophyta</taxon>
        <taxon>Magnoliopsida</taxon>
        <taxon>eudicotyledons</taxon>
        <taxon>Gunneridae</taxon>
        <taxon>Pentapetalae</taxon>
        <taxon>asterids</taxon>
        <taxon>Ericales</taxon>
        <taxon>Ericaceae</taxon>
        <taxon>Ericoideae</taxon>
        <taxon>Rhodoreae</taxon>
        <taxon>Rhododendron</taxon>
    </lineage>
</organism>
<dbReference type="AlphaFoldDB" id="A0AAV6K7A2"/>
<accession>A0AAV6K7A2</accession>
<gene>
    <name evidence="1" type="ORF">RHGRI_013895</name>
</gene>
<dbReference type="PANTHER" id="PTHR46922">
    <property type="entry name" value="DHHA1 DOMAIN PROTEIN"/>
    <property type="match status" value="1"/>
</dbReference>
<reference evidence="1" key="1">
    <citation type="submission" date="2020-08" db="EMBL/GenBank/DDBJ databases">
        <title>Plant Genome Project.</title>
        <authorList>
            <person name="Zhang R.-G."/>
        </authorList>
    </citation>
    <scope>NUCLEOTIDE SEQUENCE</scope>
    <source>
        <strain evidence="1">WSP0</strain>
        <tissue evidence="1">Leaf</tissue>
    </source>
</reference>
<dbReference type="Proteomes" id="UP000823749">
    <property type="component" value="Chromosome 5"/>
</dbReference>
<dbReference type="EMBL" id="JACTNZ010000005">
    <property type="protein sequence ID" value="KAG5548350.1"/>
    <property type="molecule type" value="Genomic_DNA"/>
</dbReference>
<dbReference type="PANTHER" id="PTHR46922:SF3">
    <property type="entry name" value="HEAT SHOCK PROTEIN"/>
    <property type="match status" value="1"/>
</dbReference>
<name>A0AAV6K7A2_9ERIC</name>
<comment type="caution">
    <text evidence="1">The sequence shown here is derived from an EMBL/GenBank/DDBJ whole genome shotgun (WGS) entry which is preliminary data.</text>
</comment>
<evidence type="ECO:0000313" key="2">
    <source>
        <dbReference type="Proteomes" id="UP000823749"/>
    </source>
</evidence>
<proteinExistence type="predicted"/>
<keyword evidence="2" id="KW-1185">Reference proteome</keyword>
<protein>
    <submittedName>
        <fullName evidence="1">Uncharacterized protein</fullName>
    </submittedName>
</protein>
<evidence type="ECO:0000313" key="1">
    <source>
        <dbReference type="EMBL" id="KAG5548350.1"/>
    </source>
</evidence>